<gene>
    <name evidence="1" type="ORF">E6C64_16615</name>
</gene>
<proteinExistence type="predicted"/>
<dbReference type="SUPFAM" id="SSF69118">
    <property type="entry name" value="AhpD-like"/>
    <property type="match status" value="1"/>
</dbReference>
<dbReference type="RefSeq" id="WP_136428811.1">
    <property type="nucleotide sequence ID" value="NZ_SSSM01000006.1"/>
</dbReference>
<dbReference type="Gene3D" id="1.20.1290.10">
    <property type="entry name" value="AhpD-like"/>
    <property type="match status" value="1"/>
</dbReference>
<evidence type="ECO:0000313" key="1">
    <source>
        <dbReference type="EMBL" id="THG28451.1"/>
    </source>
</evidence>
<organism evidence="1 2">
    <name type="scientific">Naasia lichenicola</name>
    <dbReference type="NCBI Taxonomy" id="2565933"/>
    <lineage>
        <taxon>Bacteria</taxon>
        <taxon>Bacillati</taxon>
        <taxon>Actinomycetota</taxon>
        <taxon>Actinomycetes</taxon>
        <taxon>Micrococcales</taxon>
        <taxon>Microbacteriaceae</taxon>
        <taxon>Naasia</taxon>
    </lineage>
</organism>
<dbReference type="OrthoDB" id="153253at2"/>
<name>A0A4S4FEE7_9MICO</name>
<dbReference type="PANTHER" id="PTHR35446">
    <property type="entry name" value="SI:CH211-175M2.5"/>
    <property type="match status" value="1"/>
</dbReference>
<evidence type="ECO:0000313" key="2">
    <source>
        <dbReference type="Proteomes" id="UP000309133"/>
    </source>
</evidence>
<dbReference type="AlphaFoldDB" id="A0A4S4FEE7"/>
<comment type="caution">
    <text evidence="1">The sequence shown here is derived from an EMBL/GenBank/DDBJ whole genome shotgun (WGS) entry which is preliminary data.</text>
</comment>
<keyword evidence="2" id="KW-1185">Reference proteome</keyword>
<dbReference type="EMBL" id="SSSM01000006">
    <property type="protein sequence ID" value="THG28451.1"/>
    <property type="molecule type" value="Genomic_DNA"/>
</dbReference>
<sequence>MTIIRTIPEEEATGVVAEHYADDIESFGHVLPHTKVMMMNPEADAAWESLIGAVARPLGFRRYELVTLAAAESLGSQACRLAHGQRSRREFDDAQLERIARDFHDADLTEAEVAMMEFAAKLSTDSASMTEADSLRLREVGFTDVEIINITLTAAARNYYSRTLHALAVEVDVPQALTPALREALTGTA</sequence>
<dbReference type="PANTHER" id="PTHR35446:SF2">
    <property type="entry name" value="CARBOXYMUCONOLACTONE DECARBOXYLASE-LIKE DOMAIN-CONTAINING PROTEIN"/>
    <property type="match status" value="1"/>
</dbReference>
<protein>
    <submittedName>
        <fullName evidence="1">Carboxymuconolactone decarboxylase family protein</fullName>
    </submittedName>
</protein>
<dbReference type="Proteomes" id="UP000309133">
    <property type="component" value="Unassembled WGS sequence"/>
</dbReference>
<dbReference type="InterPro" id="IPR029032">
    <property type="entry name" value="AhpD-like"/>
</dbReference>
<accession>A0A4S4FEE7</accession>
<reference evidence="1 2" key="1">
    <citation type="submission" date="2019-04" db="EMBL/GenBank/DDBJ databases">
        <authorList>
            <person name="Jiang L."/>
        </authorList>
    </citation>
    <scope>NUCLEOTIDE SEQUENCE [LARGE SCALE GENOMIC DNA]</scope>
    <source>
        <strain evidence="1 2">YIM 131853</strain>
    </source>
</reference>